<comment type="caution">
    <text evidence="4">The sequence shown here is derived from an EMBL/GenBank/DDBJ whole genome shotgun (WGS) entry which is preliminary data.</text>
</comment>
<dbReference type="CDD" id="cd00383">
    <property type="entry name" value="trans_reg_C"/>
    <property type="match status" value="1"/>
</dbReference>
<evidence type="ECO:0000313" key="5">
    <source>
        <dbReference type="Proteomes" id="UP000675379"/>
    </source>
</evidence>
<organism evidence="4 5">
    <name type="scientific">Proteiniclasticum sediminis</name>
    <dbReference type="NCBI Taxonomy" id="2804028"/>
    <lineage>
        <taxon>Bacteria</taxon>
        <taxon>Bacillati</taxon>
        <taxon>Bacillota</taxon>
        <taxon>Clostridia</taxon>
        <taxon>Eubacteriales</taxon>
        <taxon>Clostridiaceae</taxon>
        <taxon>Proteiniclasticum</taxon>
    </lineage>
</organism>
<evidence type="ECO:0000259" key="3">
    <source>
        <dbReference type="PROSITE" id="PS51755"/>
    </source>
</evidence>
<dbReference type="AlphaFoldDB" id="A0A941HNY2"/>
<evidence type="ECO:0000256" key="2">
    <source>
        <dbReference type="PROSITE-ProRule" id="PRU01091"/>
    </source>
</evidence>
<dbReference type="GO" id="GO:0003677">
    <property type="term" value="F:DNA binding"/>
    <property type="evidence" value="ECO:0007669"/>
    <property type="project" value="UniProtKB-UniRule"/>
</dbReference>
<dbReference type="Proteomes" id="UP000675379">
    <property type="component" value="Unassembled WGS sequence"/>
</dbReference>
<dbReference type="SMART" id="SM00862">
    <property type="entry name" value="Trans_reg_C"/>
    <property type="match status" value="1"/>
</dbReference>
<dbReference type="GO" id="GO:0006355">
    <property type="term" value="P:regulation of DNA-templated transcription"/>
    <property type="evidence" value="ECO:0007669"/>
    <property type="project" value="InterPro"/>
</dbReference>
<dbReference type="RefSeq" id="WP_211799249.1">
    <property type="nucleotide sequence ID" value="NZ_JAGSCS010000001.1"/>
</dbReference>
<name>A0A941HNY2_9CLOT</name>
<dbReference type="GO" id="GO:0000160">
    <property type="term" value="P:phosphorelay signal transduction system"/>
    <property type="evidence" value="ECO:0007669"/>
    <property type="project" value="InterPro"/>
</dbReference>
<evidence type="ECO:0000256" key="1">
    <source>
        <dbReference type="ARBA" id="ARBA00023125"/>
    </source>
</evidence>
<gene>
    <name evidence="4" type="ORF">KCG48_00070</name>
</gene>
<dbReference type="PROSITE" id="PS51755">
    <property type="entry name" value="OMPR_PHOB"/>
    <property type="match status" value="1"/>
</dbReference>
<keyword evidence="5" id="KW-1185">Reference proteome</keyword>
<feature type="domain" description="OmpR/PhoB-type" evidence="3">
    <location>
        <begin position="119"/>
        <end position="215"/>
    </location>
</feature>
<feature type="DNA-binding region" description="OmpR/PhoB-type" evidence="2">
    <location>
        <begin position="119"/>
        <end position="215"/>
    </location>
</feature>
<protein>
    <submittedName>
        <fullName evidence="4">Winged helix-turn-helix transcriptional regulator</fullName>
    </submittedName>
</protein>
<accession>A0A941HNY2</accession>
<reference evidence="4" key="1">
    <citation type="submission" date="2021-04" db="EMBL/GenBank/DDBJ databases">
        <title>Proteiniclasticum sedimins sp. nov., an obligate anaerobic bacterium isolated from anaerobic sludge.</title>
        <authorList>
            <person name="Liu J."/>
        </authorList>
    </citation>
    <scope>NUCLEOTIDE SEQUENCE</scope>
    <source>
        <strain evidence="4">BAD-10</strain>
    </source>
</reference>
<dbReference type="Pfam" id="PF00486">
    <property type="entry name" value="Trans_reg_C"/>
    <property type="match status" value="1"/>
</dbReference>
<dbReference type="SUPFAM" id="SSF46894">
    <property type="entry name" value="C-terminal effector domain of the bipartite response regulators"/>
    <property type="match status" value="1"/>
</dbReference>
<dbReference type="InterPro" id="IPR036388">
    <property type="entry name" value="WH-like_DNA-bd_sf"/>
</dbReference>
<dbReference type="Gene3D" id="1.10.10.10">
    <property type="entry name" value="Winged helix-like DNA-binding domain superfamily/Winged helix DNA-binding domain"/>
    <property type="match status" value="1"/>
</dbReference>
<dbReference type="EMBL" id="JAGSCS010000001">
    <property type="protein sequence ID" value="MBR0574724.1"/>
    <property type="molecule type" value="Genomic_DNA"/>
</dbReference>
<dbReference type="InterPro" id="IPR016032">
    <property type="entry name" value="Sig_transdc_resp-reg_C-effctor"/>
</dbReference>
<proteinExistence type="predicted"/>
<evidence type="ECO:0000313" key="4">
    <source>
        <dbReference type="EMBL" id="MBR0574724.1"/>
    </source>
</evidence>
<keyword evidence="1 2" id="KW-0238">DNA-binding</keyword>
<dbReference type="InterPro" id="IPR001867">
    <property type="entry name" value="OmpR/PhoB-type_DNA-bd"/>
</dbReference>
<sequence length="216" mass="25278">MHRIILAGFPHDAVVDELPAIWEDFELSFSTTPEFIRSSLQTPANVVIVHESFYRRHQTELNDLFRNDKDLNIFMMKKDTRSKFLEKIEQVPFNGYVIREHPLTVSFLSSLVRISTDLSATSVYKDMSIDYRNKVVYLKKNLLSLTPMEYDLLIYMKFHEGISLSRDELIRAVWGYSFLGDSRTIDTHIKSLRRKLGPYRGLVKTVWGKGYKYLEG</sequence>